<organism evidence="2 3">
    <name type="scientific">Citrobacter cronae</name>
    <dbReference type="NCBI Taxonomy" id="1748967"/>
    <lineage>
        <taxon>Bacteria</taxon>
        <taxon>Pseudomonadati</taxon>
        <taxon>Pseudomonadota</taxon>
        <taxon>Gammaproteobacteria</taxon>
        <taxon>Enterobacterales</taxon>
        <taxon>Enterobacteriaceae</taxon>
        <taxon>Citrobacter</taxon>
        <taxon>Citrobacter freundii complex</taxon>
    </lineage>
</organism>
<dbReference type="GO" id="GO:0004519">
    <property type="term" value="F:endonuclease activity"/>
    <property type="evidence" value="ECO:0007669"/>
    <property type="project" value="InterPro"/>
</dbReference>
<dbReference type="Proteomes" id="UP000548504">
    <property type="component" value="Unassembled WGS sequence"/>
</dbReference>
<evidence type="ECO:0000313" key="2">
    <source>
        <dbReference type="EMBL" id="MBC2618101.1"/>
    </source>
</evidence>
<dbReference type="EMBL" id="JACLAG010000001">
    <property type="protein sequence ID" value="MBC2618101.1"/>
    <property type="molecule type" value="Genomic_DNA"/>
</dbReference>
<dbReference type="Pfam" id="PF14436">
    <property type="entry name" value="EndoU_bacteria"/>
    <property type="match status" value="1"/>
</dbReference>
<comment type="caution">
    <text evidence="2">The sequence shown here is derived from an EMBL/GenBank/DDBJ whole genome shotgun (WGS) entry which is preliminary data.</text>
</comment>
<dbReference type="InterPro" id="IPR029501">
    <property type="entry name" value="EndoU_bac"/>
</dbReference>
<accession>A0A7X1BLY3</accession>
<feature type="domain" description="Bacterial EndoU nuclease" evidence="1">
    <location>
        <begin position="128"/>
        <end position="207"/>
    </location>
</feature>
<name>A0A7X1BLY3_9ENTR</name>
<proteinExistence type="predicted"/>
<evidence type="ECO:0000259" key="1">
    <source>
        <dbReference type="Pfam" id="PF14436"/>
    </source>
</evidence>
<protein>
    <submittedName>
        <fullName evidence="2">EndoU domain-containing protein</fullName>
    </submittedName>
</protein>
<reference evidence="2 3" key="1">
    <citation type="submission" date="2020-08" db="EMBL/GenBank/DDBJ databases">
        <title>Emergence and comparative genomics analysis of Citrobacter in Fennec fox imported from North Africa to China.</title>
        <authorList>
            <person name="Zheng B."/>
        </authorList>
    </citation>
    <scope>NUCLEOTIDE SEQUENCE [LARGE SCALE GENOMIC DNA]</scope>
    <source>
        <strain evidence="2 3">FF141</strain>
    </source>
</reference>
<gene>
    <name evidence="2" type="ORF">H7I73_00400</name>
</gene>
<sequence>MIRAGASPDEITAALVKNAQGQTPEGQDPVKGLLSAWGNFFGVPLDIVLSNEQMTPQKAAEIISSGVPTSEAKLMQYVAAKAFFTVAKSTDLGLSASNQKYVDILSPEAKQHILFGDSPTSGGHLYPGNPGKTVYPKDWSADKVVHEIGDIATSPDTKWFAQTGTGGMYTAKGDPAKWVAYEVRDGVRIRVVYQPATGKIVTAFPDNKPVPPASKPIKK</sequence>
<dbReference type="RefSeq" id="WP_137398990.1">
    <property type="nucleotide sequence ID" value="NZ_CP101066.1"/>
</dbReference>
<dbReference type="AlphaFoldDB" id="A0A7X1BLY3"/>
<evidence type="ECO:0000313" key="3">
    <source>
        <dbReference type="Proteomes" id="UP000548504"/>
    </source>
</evidence>